<dbReference type="PANTHER" id="PTHR36113">
    <property type="entry name" value="LYASE, PUTATIVE-RELATED-RELATED"/>
    <property type="match status" value="1"/>
</dbReference>
<name>A0A518GX57_9BACT</name>
<dbReference type="InterPro" id="IPR004360">
    <property type="entry name" value="Glyas_Fos-R_dOase_dom"/>
</dbReference>
<dbReference type="CDD" id="cd06587">
    <property type="entry name" value="VOC"/>
    <property type="match status" value="1"/>
</dbReference>
<sequence length="127" mass="13772">MACIEHVALFAADPHALKDFYADAFGLRVVLDNSKASPPGYFLADDAGVAVELIGRPEGVPGADTRWICHIAFIVEDVAAARTDLEARGVVFEQETAVDNEAMTTAFFRDPEGNRLQIVSRPRPLVS</sequence>
<dbReference type="Proteomes" id="UP000317835">
    <property type="component" value="Chromosome"/>
</dbReference>
<feature type="domain" description="VOC" evidence="1">
    <location>
        <begin position="3"/>
        <end position="121"/>
    </location>
</feature>
<dbReference type="Pfam" id="PF00903">
    <property type="entry name" value="Glyoxalase"/>
    <property type="match status" value="1"/>
</dbReference>
<organism evidence="2 3">
    <name type="scientific">Tautonia plasticadhaerens</name>
    <dbReference type="NCBI Taxonomy" id="2527974"/>
    <lineage>
        <taxon>Bacteria</taxon>
        <taxon>Pseudomonadati</taxon>
        <taxon>Planctomycetota</taxon>
        <taxon>Planctomycetia</taxon>
        <taxon>Isosphaerales</taxon>
        <taxon>Isosphaeraceae</taxon>
        <taxon>Tautonia</taxon>
    </lineage>
</organism>
<proteinExistence type="predicted"/>
<dbReference type="InterPro" id="IPR051332">
    <property type="entry name" value="Fosfomycin_Res_Enzymes"/>
</dbReference>
<keyword evidence="3" id="KW-1185">Reference proteome</keyword>
<dbReference type="PANTHER" id="PTHR36113:SF3">
    <property type="entry name" value="SLL5075 PROTEIN"/>
    <property type="match status" value="1"/>
</dbReference>
<gene>
    <name evidence="2" type="ORF">ElP_09950</name>
</gene>
<reference evidence="2 3" key="1">
    <citation type="submission" date="2019-02" db="EMBL/GenBank/DDBJ databases">
        <title>Deep-cultivation of Planctomycetes and their phenomic and genomic characterization uncovers novel biology.</title>
        <authorList>
            <person name="Wiegand S."/>
            <person name="Jogler M."/>
            <person name="Boedeker C."/>
            <person name="Pinto D."/>
            <person name="Vollmers J."/>
            <person name="Rivas-Marin E."/>
            <person name="Kohn T."/>
            <person name="Peeters S.H."/>
            <person name="Heuer A."/>
            <person name="Rast P."/>
            <person name="Oberbeckmann S."/>
            <person name="Bunk B."/>
            <person name="Jeske O."/>
            <person name="Meyerdierks A."/>
            <person name="Storesund J.E."/>
            <person name="Kallscheuer N."/>
            <person name="Luecker S."/>
            <person name="Lage O.M."/>
            <person name="Pohl T."/>
            <person name="Merkel B.J."/>
            <person name="Hornburger P."/>
            <person name="Mueller R.-W."/>
            <person name="Bruemmer F."/>
            <person name="Labrenz M."/>
            <person name="Spormann A.M."/>
            <person name="Op den Camp H."/>
            <person name="Overmann J."/>
            <person name="Amann R."/>
            <person name="Jetten M.S.M."/>
            <person name="Mascher T."/>
            <person name="Medema M.H."/>
            <person name="Devos D.P."/>
            <person name="Kaster A.-K."/>
            <person name="Ovreas L."/>
            <person name="Rohde M."/>
            <person name="Galperin M.Y."/>
            <person name="Jogler C."/>
        </authorList>
    </citation>
    <scope>NUCLEOTIDE SEQUENCE [LARGE SCALE GENOMIC DNA]</scope>
    <source>
        <strain evidence="2 3">ElP</strain>
    </source>
</reference>
<dbReference type="Gene3D" id="3.10.180.10">
    <property type="entry name" value="2,3-Dihydroxybiphenyl 1,2-Dioxygenase, domain 1"/>
    <property type="match status" value="1"/>
</dbReference>
<evidence type="ECO:0000259" key="1">
    <source>
        <dbReference type="PROSITE" id="PS51819"/>
    </source>
</evidence>
<dbReference type="KEGG" id="tpla:ElP_09950"/>
<dbReference type="GO" id="GO:0016829">
    <property type="term" value="F:lyase activity"/>
    <property type="evidence" value="ECO:0007669"/>
    <property type="project" value="UniProtKB-KW"/>
</dbReference>
<dbReference type="SUPFAM" id="SSF54593">
    <property type="entry name" value="Glyoxalase/Bleomycin resistance protein/Dihydroxybiphenyl dioxygenase"/>
    <property type="match status" value="1"/>
</dbReference>
<dbReference type="PROSITE" id="PS51819">
    <property type="entry name" value="VOC"/>
    <property type="match status" value="1"/>
</dbReference>
<dbReference type="AlphaFoldDB" id="A0A518GX57"/>
<evidence type="ECO:0000313" key="3">
    <source>
        <dbReference type="Proteomes" id="UP000317835"/>
    </source>
</evidence>
<dbReference type="InterPro" id="IPR037523">
    <property type="entry name" value="VOC_core"/>
</dbReference>
<protein>
    <submittedName>
        <fullName evidence="2">Putative lyase</fullName>
    </submittedName>
</protein>
<dbReference type="OrthoDB" id="9788468at2"/>
<dbReference type="EMBL" id="CP036426">
    <property type="protein sequence ID" value="QDV33153.1"/>
    <property type="molecule type" value="Genomic_DNA"/>
</dbReference>
<accession>A0A518GX57</accession>
<dbReference type="InterPro" id="IPR029068">
    <property type="entry name" value="Glyas_Bleomycin-R_OHBP_Dase"/>
</dbReference>
<keyword evidence="2" id="KW-0456">Lyase</keyword>
<evidence type="ECO:0000313" key="2">
    <source>
        <dbReference type="EMBL" id="QDV33153.1"/>
    </source>
</evidence>
<dbReference type="RefSeq" id="WP_145267560.1">
    <property type="nucleotide sequence ID" value="NZ_CP036426.1"/>
</dbReference>